<proteinExistence type="predicted"/>
<sequence length="203" mass="23953">MPVNSWIKEDDERTAYHERLSVMEILVPKHLVDNVLLEEEYPESWRLIDVQKVRQFSFMRERYFPRFVAAAYTTISIHDTLKADGTSEFRFHFKLGGREYTLTLQHLANIWGLKNEETTFKSGSNPHRTWDKFDKLDVARVLHLGPAAGEKYPISRMTMDNCFLLYVLSYVLPPARGITARRWRRISPSFGLWRRENRSTGRT</sequence>
<comment type="caution">
    <text evidence="1">The sequence shown here is derived from an EMBL/GenBank/DDBJ whole genome shotgun (WGS) entry which is preliminary data.</text>
</comment>
<name>A0ABU6YS90_9FABA</name>
<reference evidence="1 2" key="1">
    <citation type="journal article" date="2023" name="Plants (Basel)">
        <title>Bridging the Gap: Combining Genomics and Transcriptomics Approaches to Understand Stylosanthes scabra, an Orphan Legume from the Brazilian Caatinga.</title>
        <authorList>
            <person name="Ferreira-Neto J.R.C."/>
            <person name="da Silva M.D."/>
            <person name="Binneck E."/>
            <person name="de Melo N.F."/>
            <person name="da Silva R.H."/>
            <person name="de Melo A.L.T.M."/>
            <person name="Pandolfi V."/>
            <person name="Bustamante F.O."/>
            <person name="Brasileiro-Vidal A.C."/>
            <person name="Benko-Iseppon A.M."/>
        </authorList>
    </citation>
    <scope>NUCLEOTIDE SEQUENCE [LARGE SCALE GENOMIC DNA]</scope>
    <source>
        <tissue evidence="1">Leaves</tissue>
    </source>
</reference>
<gene>
    <name evidence="1" type="ORF">PIB30_091167</name>
</gene>
<dbReference type="Proteomes" id="UP001341840">
    <property type="component" value="Unassembled WGS sequence"/>
</dbReference>
<protein>
    <submittedName>
        <fullName evidence="1">Uncharacterized protein</fullName>
    </submittedName>
</protein>
<evidence type="ECO:0000313" key="2">
    <source>
        <dbReference type="Proteomes" id="UP001341840"/>
    </source>
</evidence>
<dbReference type="EMBL" id="JASCZI010243459">
    <property type="protein sequence ID" value="MED6213227.1"/>
    <property type="molecule type" value="Genomic_DNA"/>
</dbReference>
<evidence type="ECO:0000313" key="1">
    <source>
        <dbReference type="EMBL" id="MED6213227.1"/>
    </source>
</evidence>
<organism evidence="1 2">
    <name type="scientific">Stylosanthes scabra</name>
    <dbReference type="NCBI Taxonomy" id="79078"/>
    <lineage>
        <taxon>Eukaryota</taxon>
        <taxon>Viridiplantae</taxon>
        <taxon>Streptophyta</taxon>
        <taxon>Embryophyta</taxon>
        <taxon>Tracheophyta</taxon>
        <taxon>Spermatophyta</taxon>
        <taxon>Magnoliopsida</taxon>
        <taxon>eudicotyledons</taxon>
        <taxon>Gunneridae</taxon>
        <taxon>Pentapetalae</taxon>
        <taxon>rosids</taxon>
        <taxon>fabids</taxon>
        <taxon>Fabales</taxon>
        <taxon>Fabaceae</taxon>
        <taxon>Papilionoideae</taxon>
        <taxon>50 kb inversion clade</taxon>
        <taxon>dalbergioids sensu lato</taxon>
        <taxon>Dalbergieae</taxon>
        <taxon>Pterocarpus clade</taxon>
        <taxon>Stylosanthes</taxon>
    </lineage>
</organism>
<accession>A0ABU6YS90</accession>
<keyword evidence="2" id="KW-1185">Reference proteome</keyword>